<dbReference type="EMBL" id="JAACJL010000030">
    <property type="protein sequence ID" value="KAF4617224.1"/>
    <property type="molecule type" value="Genomic_DNA"/>
</dbReference>
<feature type="domain" description="Nephrocystin 3-like N-terminal" evidence="2">
    <location>
        <begin position="135"/>
        <end position="291"/>
    </location>
</feature>
<organism evidence="3 4">
    <name type="scientific">Agrocybe pediades</name>
    <dbReference type="NCBI Taxonomy" id="84607"/>
    <lineage>
        <taxon>Eukaryota</taxon>
        <taxon>Fungi</taxon>
        <taxon>Dikarya</taxon>
        <taxon>Basidiomycota</taxon>
        <taxon>Agaricomycotina</taxon>
        <taxon>Agaricomycetes</taxon>
        <taxon>Agaricomycetidae</taxon>
        <taxon>Agaricales</taxon>
        <taxon>Agaricineae</taxon>
        <taxon>Strophariaceae</taxon>
        <taxon>Agrocybe</taxon>
    </lineage>
</organism>
<evidence type="ECO:0000313" key="3">
    <source>
        <dbReference type="EMBL" id="KAF4617224.1"/>
    </source>
</evidence>
<keyword evidence="4" id="KW-1185">Reference proteome</keyword>
<dbReference type="PANTHER" id="PTHR10039">
    <property type="entry name" value="AMELOGENIN"/>
    <property type="match status" value="1"/>
</dbReference>
<dbReference type="InterPro" id="IPR027417">
    <property type="entry name" value="P-loop_NTPase"/>
</dbReference>
<evidence type="ECO:0000256" key="1">
    <source>
        <dbReference type="ARBA" id="ARBA00022737"/>
    </source>
</evidence>
<keyword evidence="1" id="KW-0677">Repeat</keyword>
<accession>A0A8H4QTQ9</accession>
<evidence type="ECO:0000259" key="2">
    <source>
        <dbReference type="Pfam" id="PF24883"/>
    </source>
</evidence>
<dbReference type="InterPro" id="IPR056884">
    <property type="entry name" value="NPHP3-like_N"/>
</dbReference>
<sequence length="860" mass="98518">MIYLMSRYGTSYFLLFLNIERDCQHVVLVRNRSKGCDHCSSRVQLLTMSPRSTAMISSDRGVFINGGQFHQHHYHGQAPVGNKAPIDILMEAVAPNALHDSGASFDRPKCHPRTRAKILEIIMRWIVGEDEDARAGKQFLWLNGAAGCGKSAIAQSTIESCIKRGLRLASFFFNRSDPTRNYAGSLVATLAYQLYCAFPETEVQTDILSAIKKDPLIFKKTLQQQFTALIIRPLRTHVSREQSTHPRVPFLIVIDGLDECTNRNAQKAILTALAEPVRNSNLCIQIFVASRPEHDIKLSFSSKYLEDIHTRLSLDLEDGDDPDSDIRLYLFDRFAEIKEDFDKRTIGRKLVQDWPGDEVIETLVRKSSGQFIYAATVIRYVESTRHRPDHRLDIILNLRPVKGDHPFAELDSLYAMILESALDIEKVLHVLSLYIMGGSNIYCSTIENLLSYDEGEVESLFCDMGALVQISKDRDDLSLRVLHASLGEYLFDAARSKQFHIDRDIETIKHVTHVLQYLPSCCSSSFDPDSDADTPFHILSRLLETRISGRIGQIPIFLELRQSVLSFPLKEFLEPHTSTGAYLQLLRLFLQPFLELLDYIVLNDPTSSYRQDHQLEILRTVLMQQIDQYFDDDRLALVLVLFYHVGSHRFVPILDDSYYKFFWYSNPFHLDYVYDMLDVLSLSYIPPRYHSIEEVSGFPFTSNLYHCFLRQWLCDPGQPAKYALGPIVHKRAALACFKELARTVPPYHLLSSPSGNNIDIVPVTDDVEDDTNPRLSCHSTANGGQWQFKYPADWLPNARDEGELYFILLGYLIFLLPRCEKSDTLVTACEEYKPFFIDQLDDPWPVRSRLLHKEINNYLA</sequence>
<reference evidence="3 4" key="1">
    <citation type="submission" date="2019-12" db="EMBL/GenBank/DDBJ databases">
        <authorList>
            <person name="Floudas D."/>
            <person name="Bentzer J."/>
            <person name="Ahren D."/>
            <person name="Johansson T."/>
            <person name="Persson P."/>
            <person name="Tunlid A."/>
        </authorList>
    </citation>
    <scope>NUCLEOTIDE SEQUENCE [LARGE SCALE GENOMIC DNA]</scope>
    <source>
        <strain evidence="3 4">CBS 102.39</strain>
    </source>
</reference>
<name>A0A8H4QTQ9_9AGAR</name>
<proteinExistence type="predicted"/>
<dbReference type="Pfam" id="PF24883">
    <property type="entry name" value="NPHP3_N"/>
    <property type="match status" value="1"/>
</dbReference>
<protein>
    <recommendedName>
        <fullName evidence="2">Nephrocystin 3-like N-terminal domain-containing protein</fullName>
    </recommendedName>
</protein>
<comment type="caution">
    <text evidence="3">The sequence shown here is derived from an EMBL/GenBank/DDBJ whole genome shotgun (WGS) entry which is preliminary data.</text>
</comment>
<gene>
    <name evidence="3" type="ORF">D9613_006350</name>
</gene>
<dbReference type="Gene3D" id="3.40.50.300">
    <property type="entry name" value="P-loop containing nucleotide triphosphate hydrolases"/>
    <property type="match status" value="1"/>
</dbReference>
<dbReference type="SUPFAM" id="SSF52540">
    <property type="entry name" value="P-loop containing nucleoside triphosphate hydrolases"/>
    <property type="match status" value="1"/>
</dbReference>
<evidence type="ECO:0000313" key="4">
    <source>
        <dbReference type="Proteomes" id="UP000521872"/>
    </source>
</evidence>
<dbReference type="AlphaFoldDB" id="A0A8H4QTQ9"/>
<dbReference type="Proteomes" id="UP000521872">
    <property type="component" value="Unassembled WGS sequence"/>
</dbReference>